<dbReference type="PANTHER" id="PTHR33705">
    <property type="entry name" value="PHOSPHOCARRIER PROTEIN HPR"/>
    <property type="match status" value="1"/>
</dbReference>
<protein>
    <recommendedName>
        <fullName evidence="3">Phosphocarrier protein HPr</fullName>
    </recommendedName>
</protein>
<reference evidence="9" key="1">
    <citation type="submission" date="2015-08" db="EMBL/GenBank/DDBJ databases">
        <title>Fjat-10028 dsm 16317.</title>
        <authorList>
            <person name="Liu B."/>
            <person name="Wang J."/>
            <person name="Zhu Y."/>
            <person name="Liu G."/>
            <person name="Chen Q."/>
            <person name="Chen Z."/>
            <person name="Lan J."/>
            <person name="Che J."/>
            <person name="Ge C."/>
            <person name="Shi H."/>
            <person name="Pan Z."/>
            <person name="Liu X."/>
        </authorList>
    </citation>
    <scope>NUCLEOTIDE SEQUENCE [LARGE SCALE GENOMIC DNA]</scope>
    <source>
        <strain evidence="9">DSM 16317</strain>
    </source>
</reference>
<dbReference type="GO" id="GO:0009401">
    <property type="term" value="P:phosphoenolpyruvate-dependent sugar phosphotransferase system"/>
    <property type="evidence" value="ECO:0007669"/>
    <property type="project" value="UniProtKB-KW"/>
</dbReference>
<evidence type="ECO:0000256" key="2">
    <source>
        <dbReference type="ARBA" id="ARBA00004496"/>
    </source>
</evidence>
<dbReference type="EMBL" id="LILB01000001">
    <property type="protein sequence ID" value="KOO51082.1"/>
    <property type="molecule type" value="Genomic_DNA"/>
</dbReference>
<evidence type="ECO:0000313" key="8">
    <source>
        <dbReference type="EMBL" id="KOO51082.1"/>
    </source>
</evidence>
<proteinExistence type="predicted"/>
<dbReference type="AlphaFoldDB" id="A0A0M0LJK9"/>
<dbReference type="STRING" id="263475.AMD00_00800"/>
<comment type="function">
    <text evidence="1">General (non sugar-specific) component of the phosphoenolpyruvate-dependent sugar phosphotransferase system (sugar PTS). This major carbohydrate active-transport system catalyzes the phosphorylation of incoming sugar substrates concomitantly with their translocation across the cell membrane. The phosphoryl group from phosphoenolpyruvate (PEP) is transferred to the phosphoryl carrier protein HPr by enzyme I. Phospho-HPr then transfers it to the PTS EIIA domain.</text>
</comment>
<dbReference type="GeneID" id="301134661"/>
<dbReference type="PRINTS" id="PR00107">
    <property type="entry name" value="PHOSPHOCPHPR"/>
</dbReference>
<gene>
    <name evidence="8" type="ORF">AMD00_00800</name>
</gene>
<dbReference type="NCBIfam" id="TIGR01003">
    <property type="entry name" value="PTS_HPr_family"/>
    <property type="match status" value="1"/>
</dbReference>
<organism evidence="8 9">
    <name type="scientific">Viridibacillus arvi</name>
    <dbReference type="NCBI Taxonomy" id="263475"/>
    <lineage>
        <taxon>Bacteria</taxon>
        <taxon>Bacillati</taxon>
        <taxon>Bacillota</taxon>
        <taxon>Bacilli</taxon>
        <taxon>Bacillales</taxon>
        <taxon>Caryophanaceae</taxon>
        <taxon>Viridibacillus</taxon>
    </lineage>
</organism>
<evidence type="ECO:0000256" key="1">
    <source>
        <dbReference type="ARBA" id="ARBA00003681"/>
    </source>
</evidence>
<dbReference type="SUPFAM" id="SSF55594">
    <property type="entry name" value="HPr-like"/>
    <property type="match status" value="1"/>
</dbReference>
<dbReference type="InterPro" id="IPR000032">
    <property type="entry name" value="HPr-like"/>
</dbReference>
<dbReference type="InterPro" id="IPR050399">
    <property type="entry name" value="HPr"/>
</dbReference>
<dbReference type="RefSeq" id="WP_053415202.1">
    <property type="nucleotide sequence ID" value="NZ_LILB01000001.1"/>
</dbReference>
<dbReference type="PROSITE" id="PS51350">
    <property type="entry name" value="PTS_HPR_DOM"/>
    <property type="match status" value="1"/>
</dbReference>
<dbReference type="OrthoDB" id="9809047at2"/>
<feature type="domain" description="HPr" evidence="7">
    <location>
        <begin position="1"/>
        <end position="89"/>
    </location>
</feature>
<name>A0A0M0LJK9_9BACL</name>
<evidence type="ECO:0000259" key="7">
    <source>
        <dbReference type="PROSITE" id="PS51350"/>
    </source>
</evidence>
<keyword evidence="5" id="KW-0813">Transport</keyword>
<dbReference type="InterPro" id="IPR002114">
    <property type="entry name" value="PTS_HPr_Ser_P_site"/>
</dbReference>
<keyword evidence="5" id="KW-0762">Sugar transport</keyword>
<dbReference type="Proteomes" id="UP000036867">
    <property type="component" value="Unassembled WGS sequence"/>
</dbReference>
<evidence type="ECO:0000256" key="4">
    <source>
        <dbReference type="ARBA" id="ARBA00022490"/>
    </source>
</evidence>
<dbReference type="Gene3D" id="3.30.1340.10">
    <property type="entry name" value="HPr-like"/>
    <property type="match status" value="1"/>
</dbReference>
<evidence type="ECO:0000313" key="9">
    <source>
        <dbReference type="Proteomes" id="UP000036867"/>
    </source>
</evidence>
<dbReference type="InterPro" id="IPR001020">
    <property type="entry name" value="PTS_HPr_His_P_site"/>
</dbReference>
<evidence type="ECO:0000256" key="3">
    <source>
        <dbReference type="ARBA" id="ARBA00020422"/>
    </source>
</evidence>
<keyword evidence="9" id="KW-1185">Reference proteome</keyword>
<sequence length="89" mass="9636">MIEKNFNVIDEAGIHARPASVLVTVASGYESEIKIIYKEKTANLKSILGVMALGIPFGEEFNINAEGSDEEEVLKKLEETLITAGLVNA</sequence>
<keyword evidence="6" id="KW-0598">Phosphotransferase system</keyword>
<accession>A0A0M0LJK9</accession>
<dbReference type="CDD" id="cd00367">
    <property type="entry name" value="PTS-HPr_like"/>
    <property type="match status" value="1"/>
</dbReference>
<evidence type="ECO:0000256" key="5">
    <source>
        <dbReference type="ARBA" id="ARBA00022597"/>
    </source>
</evidence>
<comment type="caution">
    <text evidence="8">The sequence shown here is derived from an EMBL/GenBank/DDBJ whole genome shotgun (WGS) entry which is preliminary data.</text>
</comment>
<dbReference type="Pfam" id="PF00381">
    <property type="entry name" value="PTS-HPr"/>
    <property type="match status" value="1"/>
</dbReference>
<dbReference type="GO" id="GO:0005737">
    <property type="term" value="C:cytoplasm"/>
    <property type="evidence" value="ECO:0007669"/>
    <property type="project" value="UniProtKB-SubCell"/>
</dbReference>
<dbReference type="PANTHER" id="PTHR33705:SF2">
    <property type="entry name" value="PHOSPHOCARRIER PROTEIN NPR"/>
    <property type="match status" value="1"/>
</dbReference>
<dbReference type="PROSITE" id="PS00369">
    <property type="entry name" value="PTS_HPR_HIS"/>
    <property type="match status" value="1"/>
</dbReference>
<dbReference type="InterPro" id="IPR035895">
    <property type="entry name" value="HPr-like_sf"/>
</dbReference>
<dbReference type="PROSITE" id="PS00589">
    <property type="entry name" value="PTS_HPR_SER"/>
    <property type="match status" value="1"/>
</dbReference>
<comment type="subcellular location">
    <subcellularLocation>
        <location evidence="2">Cytoplasm</location>
    </subcellularLocation>
</comment>
<evidence type="ECO:0000256" key="6">
    <source>
        <dbReference type="ARBA" id="ARBA00022683"/>
    </source>
</evidence>
<keyword evidence="4" id="KW-0963">Cytoplasm</keyword>